<evidence type="ECO:0000313" key="2">
    <source>
        <dbReference type="EMBL" id="KIP08981.1"/>
    </source>
</evidence>
<feature type="compositionally biased region" description="Polar residues" evidence="1">
    <location>
        <begin position="238"/>
        <end position="260"/>
    </location>
</feature>
<dbReference type="Proteomes" id="UP000053257">
    <property type="component" value="Unassembled WGS sequence"/>
</dbReference>
<feature type="region of interest" description="Disordered" evidence="1">
    <location>
        <begin position="62"/>
        <end position="130"/>
    </location>
</feature>
<feature type="region of interest" description="Disordered" evidence="1">
    <location>
        <begin position="180"/>
        <end position="222"/>
    </location>
</feature>
<reference evidence="2 3" key="1">
    <citation type="journal article" date="2014" name="PLoS Genet.">
        <title>Analysis of the Phlebiopsis gigantea genome, transcriptome and secretome provides insight into its pioneer colonization strategies of wood.</title>
        <authorList>
            <person name="Hori C."/>
            <person name="Ishida T."/>
            <person name="Igarashi K."/>
            <person name="Samejima M."/>
            <person name="Suzuki H."/>
            <person name="Master E."/>
            <person name="Ferreira P."/>
            <person name="Ruiz-Duenas F.J."/>
            <person name="Held B."/>
            <person name="Canessa P."/>
            <person name="Larrondo L.F."/>
            <person name="Schmoll M."/>
            <person name="Druzhinina I.S."/>
            <person name="Kubicek C.P."/>
            <person name="Gaskell J.A."/>
            <person name="Kersten P."/>
            <person name="St John F."/>
            <person name="Glasner J."/>
            <person name="Sabat G."/>
            <person name="Splinter BonDurant S."/>
            <person name="Syed K."/>
            <person name="Yadav J."/>
            <person name="Mgbeahuruike A.C."/>
            <person name="Kovalchuk A."/>
            <person name="Asiegbu F.O."/>
            <person name="Lackner G."/>
            <person name="Hoffmeister D."/>
            <person name="Rencoret J."/>
            <person name="Gutierrez A."/>
            <person name="Sun H."/>
            <person name="Lindquist E."/>
            <person name="Barry K."/>
            <person name="Riley R."/>
            <person name="Grigoriev I.V."/>
            <person name="Henrissat B."/>
            <person name="Kues U."/>
            <person name="Berka R.M."/>
            <person name="Martinez A.T."/>
            <person name="Covert S.F."/>
            <person name="Blanchette R.A."/>
            <person name="Cullen D."/>
        </authorList>
    </citation>
    <scope>NUCLEOTIDE SEQUENCE [LARGE SCALE GENOMIC DNA]</scope>
    <source>
        <strain evidence="2 3">11061_1 CR5-6</strain>
    </source>
</reference>
<dbReference type="HOGENOM" id="CLU_024697_0_0_1"/>
<keyword evidence="3" id="KW-1185">Reference proteome</keyword>
<protein>
    <submittedName>
        <fullName evidence="2">Uncharacterized protein</fullName>
    </submittedName>
</protein>
<feature type="compositionally biased region" description="Polar residues" evidence="1">
    <location>
        <begin position="268"/>
        <end position="297"/>
    </location>
</feature>
<proteinExistence type="predicted"/>
<feature type="region of interest" description="Disordered" evidence="1">
    <location>
        <begin position="436"/>
        <end position="502"/>
    </location>
</feature>
<feature type="compositionally biased region" description="Low complexity" evidence="1">
    <location>
        <begin position="472"/>
        <end position="485"/>
    </location>
</feature>
<gene>
    <name evidence="2" type="ORF">PHLGIDRAFT_34733</name>
</gene>
<feature type="compositionally biased region" description="Low complexity" evidence="1">
    <location>
        <begin position="72"/>
        <end position="81"/>
    </location>
</feature>
<dbReference type="AlphaFoldDB" id="A0A0C3S1I3"/>
<accession>A0A0C3S1I3</accession>
<feature type="compositionally biased region" description="Polar residues" evidence="1">
    <location>
        <begin position="186"/>
        <end position="222"/>
    </location>
</feature>
<evidence type="ECO:0000256" key="1">
    <source>
        <dbReference type="SAM" id="MobiDB-lite"/>
    </source>
</evidence>
<organism evidence="2 3">
    <name type="scientific">Phlebiopsis gigantea (strain 11061_1 CR5-6)</name>
    <name type="common">White-rot fungus</name>
    <name type="synonym">Peniophora gigantea</name>
    <dbReference type="NCBI Taxonomy" id="745531"/>
    <lineage>
        <taxon>Eukaryota</taxon>
        <taxon>Fungi</taxon>
        <taxon>Dikarya</taxon>
        <taxon>Basidiomycota</taxon>
        <taxon>Agaricomycotina</taxon>
        <taxon>Agaricomycetes</taxon>
        <taxon>Polyporales</taxon>
        <taxon>Phanerochaetaceae</taxon>
        <taxon>Phlebiopsis</taxon>
    </lineage>
</organism>
<feature type="region of interest" description="Disordered" evidence="1">
    <location>
        <begin position="238"/>
        <end position="327"/>
    </location>
</feature>
<feature type="compositionally biased region" description="Polar residues" evidence="1">
    <location>
        <begin position="444"/>
        <end position="457"/>
    </location>
</feature>
<evidence type="ECO:0000313" key="3">
    <source>
        <dbReference type="Proteomes" id="UP000053257"/>
    </source>
</evidence>
<sequence>MWLLRAGNSIGVYALFLSLLAVKHEVMGFFSSRRPERFEEPLNNDASVVQVIRSRFYGSSKQKGKARDVQNSSSYASSARSESVKHPDTISTHDSGSLHKAERYQPTSTLRPRPPTLSIPQTEQSRKSTDVVTITLAQRLNELATANSQGLLDDDEYRLLRQNLFERLAAGSVVPTEASVIPVSSPPRNNGRTTPSSSIHTRQSSSNFHISGPRTPSLSSKRSFQSAVSGFLKRASSKQRSSLAIDTSGSDAGSIYSSPRTPERMFTPSMSKQSSELSLRNSRPSTVYDSDSTTSPRRTPAQKLFRTPESRSVRRAPSVPPSSFPSASLSNEARIAQASILDTLDDDERLQTSKEIRQEIELVEAEGRRLLDAFNGLELSTLVKHQRGSTHAPLSAAMVASPVDSEAPWKLNTLSPTASIRTGKDPDAMSIVSAASGLSRKRSPSVTNRTKPFNVSGSAPVHQPVTLGRKASISSISSRGRSGTTPSHASPGRHKFGSTSSINLTRSTGHLPLATVSEHDVPYASSPLRLVDNPSTPEGSQYAGSVRRLDRDGDIAALEVEMTDIRKRRTEVTARYDARLNYLRARLKGAELREKLMKR</sequence>
<dbReference type="OrthoDB" id="3367070at2759"/>
<dbReference type="EMBL" id="KN840472">
    <property type="protein sequence ID" value="KIP08981.1"/>
    <property type="molecule type" value="Genomic_DNA"/>
</dbReference>
<name>A0A0C3S1I3_PHLG1</name>
<dbReference type="STRING" id="745531.A0A0C3S1I3"/>